<feature type="compositionally biased region" description="Polar residues" evidence="2">
    <location>
        <begin position="395"/>
        <end position="404"/>
    </location>
</feature>
<dbReference type="Pfam" id="PF06858">
    <property type="entry name" value="NOG1"/>
    <property type="match status" value="1"/>
</dbReference>
<gene>
    <name evidence="5" type="ORF">CEUSTIGMA_g12547.t1</name>
</gene>
<proteinExistence type="predicted"/>
<dbReference type="EMBL" id="BEGY01000151">
    <property type="protein sequence ID" value="GAX85127.1"/>
    <property type="molecule type" value="Genomic_DNA"/>
</dbReference>
<reference evidence="5 6" key="1">
    <citation type="submission" date="2017-08" db="EMBL/GenBank/DDBJ databases">
        <title>Acidophilic green algal genome provides insights into adaptation to an acidic environment.</title>
        <authorList>
            <person name="Hirooka S."/>
            <person name="Hirose Y."/>
            <person name="Kanesaki Y."/>
            <person name="Higuchi S."/>
            <person name="Fujiwara T."/>
            <person name="Onuma R."/>
            <person name="Era A."/>
            <person name="Ohbayashi R."/>
            <person name="Uzuka A."/>
            <person name="Nozaki H."/>
            <person name="Yoshikawa H."/>
            <person name="Miyagishima S.Y."/>
        </authorList>
    </citation>
    <scope>NUCLEOTIDE SEQUENCE [LARGE SCALE GENOMIC DNA]</scope>
    <source>
        <strain evidence="5 6">NIES-2499</strain>
    </source>
</reference>
<evidence type="ECO:0008006" key="7">
    <source>
        <dbReference type="Google" id="ProtNLM"/>
    </source>
</evidence>
<evidence type="ECO:0000256" key="2">
    <source>
        <dbReference type="SAM" id="MobiDB-lite"/>
    </source>
</evidence>
<feature type="domain" description="NOG1 N-terminal helical" evidence="4">
    <location>
        <begin position="47"/>
        <end position="203"/>
    </location>
</feature>
<dbReference type="SUPFAM" id="SSF52540">
    <property type="entry name" value="P-loop containing nucleoside triphosphate hydrolases"/>
    <property type="match status" value="1"/>
</dbReference>
<dbReference type="Proteomes" id="UP000232323">
    <property type="component" value="Unassembled WGS sequence"/>
</dbReference>
<dbReference type="STRING" id="1157962.A0A250XPX8"/>
<dbReference type="AlphaFoldDB" id="A0A250XPX8"/>
<evidence type="ECO:0000256" key="1">
    <source>
        <dbReference type="ARBA" id="ARBA00023134"/>
    </source>
</evidence>
<feature type="domain" description="Nucleolar GTP-binding protein 1 Rossman-fold" evidence="3">
    <location>
        <begin position="273"/>
        <end position="330"/>
    </location>
</feature>
<dbReference type="InterPro" id="IPR010674">
    <property type="entry name" value="NOG1_Rossman_fold_dom"/>
</dbReference>
<organism evidence="5 6">
    <name type="scientific">Chlamydomonas eustigma</name>
    <dbReference type="NCBI Taxonomy" id="1157962"/>
    <lineage>
        <taxon>Eukaryota</taxon>
        <taxon>Viridiplantae</taxon>
        <taxon>Chlorophyta</taxon>
        <taxon>core chlorophytes</taxon>
        <taxon>Chlorophyceae</taxon>
        <taxon>CS clade</taxon>
        <taxon>Chlamydomonadales</taxon>
        <taxon>Chlamydomonadaceae</taxon>
        <taxon>Chlamydomonas</taxon>
    </lineage>
</organism>
<feature type="compositionally biased region" description="Low complexity" evidence="2">
    <location>
        <begin position="376"/>
        <end position="394"/>
    </location>
</feature>
<dbReference type="Gene3D" id="1.20.120.1190">
    <property type="match status" value="1"/>
</dbReference>
<dbReference type="PRINTS" id="PR00326">
    <property type="entry name" value="GTP1OBG"/>
</dbReference>
<sequence length="553" mass="59681">MFATRALQAPDQLVNVTADEGSHSGLQNLIQIQQTERPRGKIGVLQSLLAMSTAKEHLASAVKRSSRVAYSAGLRNEAEKERNKAARQMDTLMKEMTVPLTKSIASFPKHSHLHPFEQALLELTVGLSNYENAQARVDSLRKSLQETGKSYASKASKAVNKAAALQAASEGLEHMVNLYSSGAKHVDILRDMGKKLRSLPLVDVSLPTIALVGAPNVGKSSLVKLMSTGTPEVCNYPFTTRSIKMGHFYIDGKKHQITDTPGLLNRNDADRNKMEMLTLAVLQHLPTSVLFVIDLTEECGTSVEDQWAIRSEVKRRFPGKPWVDVLSKSDALSEILEAGHMLRNQQQQLLLQGKAESLLHVGDLRKINTEYLNNEVSSSSGTSRVSGSTSSTTSHAQTGESSAQHLEGGASRYTSSEAAEVQHLEGGASRYTSSEAAEVPAASDDMQLNGTTSSSSTSSIRAGSPSSLDALPSSISGPEEIVALLPEAQAVSSLTEEGLPVLKDRLMTLLSQHYMPSHDPGWADNEEADTERGTIPTQEAGVYADDTIADQRL</sequence>
<keyword evidence="1" id="KW-0547">Nucleotide-binding</keyword>
<evidence type="ECO:0000259" key="3">
    <source>
        <dbReference type="Pfam" id="PF06858"/>
    </source>
</evidence>
<name>A0A250XPX8_9CHLO</name>
<dbReference type="InterPro" id="IPR027417">
    <property type="entry name" value="P-loop_NTPase"/>
</dbReference>
<keyword evidence="6" id="KW-1185">Reference proteome</keyword>
<dbReference type="OrthoDB" id="415015at2759"/>
<dbReference type="Pfam" id="PF17835">
    <property type="entry name" value="NOG1_N"/>
    <property type="match status" value="1"/>
</dbReference>
<dbReference type="InterPro" id="IPR041623">
    <property type="entry name" value="NOG1_N"/>
</dbReference>
<dbReference type="GO" id="GO:0005525">
    <property type="term" value="F:GTP binding"/>
    <property type="evidence" value="ECO:0007669"/>
    <property type="project" value="UniProtKB-KW"/>
</dbReference>
<keyword evidence="1" id="KW-0342">GTP-binding</keyword>
<dbReference type="InterPro" id="IPR006073">
    <property type="entry name" value="GTP-bd"/>
</dbReference>
<evidence type="ECO:0000313" key="6">
    <source>
        <dbReference type="Proteomes" id="UP000232323"/>
    </source>
</evidence>
<feature type="compositionally biased region" description="Low complexity" evidence="2">
    <location>
        <begin position="451"/>
        <end position="467"/>
    </location>
</feature>
<comment type="caution">
    <text evidence="5">The sequence shown here is derived from an EMBL/GenBank/DDBJ whole genome shotgun (WGS) entry which is preliminary data.</text>
</comment>
<accession>A0A250XPX8</accession>
<dbReference type="PANTHER" id="PTHR45759">
    <property type="entry name" value="NUCLEOLAR GTP-BINDING PROTEIN 1"/>
    <property type="match status" value="1"/>
</dbReference>
<feature type="region of interest" description="Disordered" evidence="2">
    <location>
        <begin position="375"/>
        <end position="473"/>
    </location>
</feature>
<dbReference type="Gene3D" id="3.40.50.300">
    <property type="entry name" value="P-loop containing nucleotide triphosphate hydrolases"/>
    <property type="match status" value="1"/>
</dbReference>
<evidence type="ECO:0000313" key="5">
    <source>
        <dbReference type="EMBL" id="GAX85127.1"/>
    </source>
</evidence>
<protein>
    <recommendedName>
        <fullName evidence="7">OBG-type G domain-containing protein</fullName>
    </recommendedName>
</protein>
<evidence type="ECO:0000259" key="4">
    <source>
        <dbReference type="Pfam" id="PF17835"/>
    </source>
</evidence>
<feature type="region of interest" description="Disordered" evidence="2">
    <location>
        <begin position="522"/>
        <end position="553"/>
    </location>
</feature>